<evidence type="ECO:0000256" key="1">
    <source>
        <dbReference type="SAM" id="MobiDB-lite"/>
    </source>
</evidence>
<name>A0A211ZMM1_9PROT</name>
<dbReference type="Proteomes" id="UP000196655">
    <property type="component" value="Unassembled WGS sequence"/>
</dbReference>
<evidence type="ECO:0000313" key="2">
    <source>
        <dbReference type="EMBL" id="OWJ66525.1"/>
    </source>
</evidence>
<sequence>MGFRDAIDGVSTGTVTKIPDPPPQSTDKARQWGEVLKSLRGGAPGEEPEPSKTTGEEIKPGPAPREEVHPQEELRRVS</sequence>
<gene>
    <name evidence="2" type="ORF">BWR60_14410</name>
</gene>
<dbReference type="RefSeq" id="WP_088151720.1">
    <property type="nucleotide sequence ID" value="NZ_NHON01000023.1"/>
</dbReference>
<comment type="caution">
    <text evidence="2">The sequence shown here is derived from an EMBL/GenBank/DDBJ whole genome shotgun (WGS) entry which is preliminary data.</text>
</comment>
<proteinExistence type="predicted"/>
<reference evidence="3" key="1">
    <citation type="submission" date="2017-05" db="EMBL/GenBank/DDBJ databases">
        <authorList>
            <person name="Macchi M."/>
            <person name="Festa S."/>
            <person name="Coppotelli B.M."/>
            <person name="Morelli I.S."/>
        </authorList>
    </citation>
    <scope>NUCLEOTIDE SEQUENCE [LARGE SCALE GENOMIC DNA]</scope>
    <source>
        <strain evidence="3">I</strain>
    </source>
</reference>
<dbReference type="AlphaFoldDB" id="A0A211ZMM1"/>
<feature type="region of interest" description="Disordered" evidence="1">
    <location>
        <begin position="1"/>
        <end position="78"/>
    </location>
</feature>
<dbReference type="EMBL" id="NHON01000023">
    <property type="protein sequence ID" value="OWJ66525.1"/>
    <property type="molecule type" value="Genomic_DNA"/>
</dbReference>
<protein>
    <submittedName>
        <fullName evidence="2">Uncharacterized protein</fullName>
    </submittedName>
</protein>
<feature type="compositionally biased region" description="Basic and acidic residues" evidence="1">
    <location>
        <begin position="54"/>
        <end position="78"/>
    </location>
</feature>
<organism evidence="2 3">
    <name type="scientific">Inquilinus limosus</name>
    <dbReference type="NCBI Taxonomy" id="171674"/>
    <lineage>
        <taxon>Bacteria</taxon>
        <taxon>Pseudomonadati</taxon>
        <taxon>Pseudomonadota</taxon>
        <taxon>Alphaproteobacteria</taxon>
        <taxon>Rhodospirillales</taxon>
        <taxon>Rhodospirillaceae</taxon>
        <taxon>Inquilinus</taxon>
    </lineage>
</organism>
<evidence type="ECO:0000313" key="3">
    <source>
        <dbReference type="Proteomes" id="UP000196655"/>
    </source>
</evidence>
<dbReference type="OrthoDB" id="9898208at2"/>
<keyword evidence="3" id="KW-1185">Reference proteome</keyword>
<accession>A0A211ZMM1</accession>